<protein>
    <submittedName>
        <fullName evidence="2">Macaca fascicularis brain cDNA, clone: QflA-23244</fullName>
    </submittedName>
</protein>
<reference evidence="3 4" key="2">
    <citation type="submission" date="2013-03" db="EMBL/GenBank/DDBJ databases">
        <authorList>
            <person name="Warren W."/>
            <person name="Wilson R.K."/>
        </authorList>
    </citation>
    <scope>NUCLEOTIDE SEQUENCE</scope>
</reference>
<sequence>MNSILTRYFVLMYVPFFPTYFFILNVFDSGHVEYLQKNQFISVSKPLIRTICGRVTPFLYECLLALDFW</sequence>
<evidence type="ECO:0000313" key="4">
    <source>
        <dbReference type="Proteomes" id="UP000233100"/>
    </source>
</evidence>
<evidence type="ECO:0000313" key="3">
    <source>
        <dbReference type="Ensembl" id="ENSMFAP00000063960.1"/>
    </source>
</evidence>
<dbReference type="Proteomes" id="UP000233100">
    <property type="component" value="Chromosome 11"/>
</dbReference>
<dbReference type="EMBL" id="AB173586">
    <property type="protein sequence ID" value="BAE90648.1"/>
    <property type="molecule type" value="mRNA"/>
</dbReference>
<evidence type="ECO:0000256" key="1">
    <source>
        <dbReference type="SAM" id="Phobius"/>
    </source>
</evidence>
<keyword evidence="1" id="KW-0812">Transmembrane</keyword>
<accession>I7GMQ6</accession>
<dbReference type="Ensembl" id="ENSMFAT00000096722.1">
    <property type="protein sequence ID" value="ENSMFAP00000063960.1"/>
    <property type="gene ID" value="ENSMFAG00000065285.1"/>
</dbReference>
<organism evidence="2">
    <name type="scientific">Macaca fascicularis</name>
    <name type="common">Crab-eating macaque</name>
    <name type="synonym">Cynomolgus monkey</name>
    <dbReference type="NCBI Taxonomy" id="9541"/>
    <lineage>
        <taxon>Eukaryota</taxon>
        <taxon>Metazoa</taxon>
        <taxon>Chordata</taxon>
        <taxon>Craniata</taxon>
        <taxon>Vertebrata</taxon>
        <taxon>Euteleostomi</taxon>
        <taxon>Mammalia</taxon>
        <taxon>Eutheria</taxon>
        <taxon>Euarchontoglires</taxon>
        <taxon>Primates</taxon>
        <taxon>Haplorrhini</taxon>
        <taxon>Catarrhini</taxon>
        <taxon>Cercopithecidae</taxon>
        <taxon>Cercopithecinae</taxon>
        <taxon>Macaca</taxon>
    </lineage>
</organism>
<keyword evidence="1" id="KW-0472">Membrane</keyword>
<reference evidence="3" key="3">
    <citation type="submission" date="2025-05" db="UniProtKB">
        <authorList>
            <consortium name="Ensembl"/>
        </authorList>
    </citation>
    <scope>IDENTIFICATION</scope>
</reference>
<dbReference type="AlphaFoldDB" id="I7GMQ6"/>
<keyword evidence="4" id="KW-1185">Reference proteome</keyword>
<feature type="transmembrane region" description="Helical" evidence="1">
    <location>
        <begin position="6"/>
        <end position="27"/>
    </location>
</feature>
<name>I7GMQ6_MACFA</name>
<keyword evidence="1" id="KW-1133">Transmembrane helix</keyword>
<proteinExistence type="evidence at transcript level"/>
<evidence type="ECO:0000313" key="2">
    <source>
        <dbReference type="EMBL" id="BAE90648.1"/>
    </source>
</evidence>
<reference evidence="2" key="1">
    <citation type="journal article" date="2007" name="PLoS Biol.">
        <title>Rate of evolution in brain-expressed genes in humans and other primates.</title>
        <authorList>
            <person name="Wang H.-Y."/>
            <person name="Chien H.-C."/>
            <person name="Osada N."/>
            <person name="Hashimoto K."/>
            <person name="Sugano S."/>
            <person name="Gojobori T."/>
            <person name="Chou C.-K."/>
            <person name="Tsai S.-F."/>
            <person name="Wu C.-I."/>
            <person name="Shen C.-K.J."/>
        </authorList>
    </citation>
    <scope>NUCLEOTIDE SEQUENCE</scope>
</reference>